<evidence type="ECO:0000313" key="1">
    <source>
        <dbReference type="EMBL" id="KAK5845368.1"/>
    </source>
</evidence>
<proteinExistence type="predicted"/>
<comment type="caution">
    <text evidence="1">The sequence shown here is derived from an EMBL/GenBank/DDBJ whole genome shotgun (WGS) entry which is preliminary data.</text>
</comment>
<accession>A0ABR0R1B1</accession>
<reference evidence="1 2" key="1">
    <citation type="submission" date="2023-03" db="EMBL/GenBank/DDBJ databases">
        <title>WGS of Gossypium arboreum.</title>
        <authorList>
            <person name="Yu D."/>
        </authorList>
    </citation>
    <scope>NUCLEOTIDE SEQUENCE [LARGE SCALE GENOMIC DNA]</scope>
    <source>
        <tissue evidence="1">Leaf</tissue>
    </source>
</reference>
<protein>
    <submittedName>
        <fullName evidence="1">Uncharacterized protein</fullName>
    </submittedName>
</protein>
<name>A0ABR0R1B1_GOSAR</name>
<organism evidence="1 2">
    <name type="scientific">Gossypium arboreum</name>
    <name type="common">Tree cotton</name>
    <name type="synonym">Gossypium nanking</name>
    <dbReference type="NCBI Taxonomy" id="29729"/>
    <lineage>
        <taxon>Eukaryota</taxon>
        <taxon>Viridiplantae</taxon>
        <taxon>Streptophyta</taxon>
        <taxon>Embryophyta</taxon>
        <taxon>Tracheophyta</taxon>
        <taxon>Spermatophyta</taxon>
        <taxon>Magnoliopsida</taxon>
        <taxon>eudicotyledons</taxon>
        <taxon>Gunneridae</taxon>
        <taxon>Pentapetalae</taxon>
        <taxon>rosids</taxon>
        <taxon>malvids</taxon>
        <taxon>Malvales</taxon>
        <taxon>Malvaceae</taxon>
        <taxon>Malvoideae</taxon>
        <taxon>Gossypium</taxon>
    </lineage>
</organism>
<gene>
    <name evidence="1" type="ORF">PVK06_001541</name>
</gene>
<evidence type="ECO:0000313" key="2">
    <source>
        <dbReference type="Proteomes" id="UP001358586"/>
    </source>
</evidence>
<keyword evidence="2" id="KW-1185">Reference proteome</keyword>
<dbReference type="Proteomes" id="UP001358586">
    <property type="component" value="Chromosome 1"/>
</dbReference>
<sequence>MNLTLNVEYSLDTKKAITKIDHILVHPLVPEHEPIPEDHIKTLIQAAIHQDTFGIVPIDNVDKFVLKVKTSSSSIFDDLITNITKPVTNPFVVENLVTKIS</sequence>
<dbReference type="EMBL" id="JARKNE010000001">
    <property type="protein sequence ID" value="KAK5845368.1"/>
    <property type="molecule type" value="Genomic_DNA"/>
</dbReference>